<evidence type="ECO:0000313" key="4">
    <source>
        <dbReference type="Proteomes" id="UP001321475"/>
    </source>
</evidence>
<keyword evidence="2" id="KW-1133">Transmembrane helix</keyword>
<gene>
    <name evidence="3" type="ORF">GCM10025865_14290</name>
</gene>
<evidence type="ECO:0000256" key="2">
    <source>
        <dbReference type="SAM" id="Phobius"/>
    </source>
</evidence>
<organism evidence="3 4">
    <name type="scientific">Paraoerskovia sediminicola</name>
    <dbReference type="NCBI Taxonomy" id="1138587"/>
    <lineage>
        <taxon>Bacteria</taxon>
        <taxon>Bacillati</taxon>
        <taxon>Actinomycetota</taxon>
        <taxon>Actinomycetes</taxon>
        <taxon>Micrococcales</taxon>
        <taxon>Cellulomonadaceae</taxon>
        <taxon>Paraoerskovia</taxon>
    </lineage>
</organism>
<feature type="transmembrane region" description="Helical" evidence="2">
    <location>
        <begin position="34"/>
        <end position="65"/>
    </location>
</feature>
<evidence type="ECO:0000313" key="3">
    <source>
        <dbReference type="EMBL" id="BDZ42130.1"/>
    </source>
</evidence>
<proteinExistence type="predicted"/>
<dbReference type="Proteomes" id="UP001321475">
    <property type="component" value="Chromosome"/>
</dbReference>
<feature type="region of interest" description="Disordered" evidence="1">
    <location>
        <begin position="1"/>
        <end position="30"/>
    </location>
</feature>
<sequence>MARSSMPDPAWGSPDPTGRGSTPPDRPAEDPGRMLGIIGIGVGATGFLVAALLLSPIGLIVNGIALGRSRRAGYRNVFAIIGLVLSAVCFIWIVYRLMTGSPTVSAG</sequence>
<evidence type="ECO:0000256" key="1">
    <source>
        <dbReference type="SAM" id="MobiDB-lite"/>
    </source>
</evidence>
<reference evidence="4" key="1">
    <citation type="journal article" date="2019" name="Int. J. Syst. Evol. Microbiol.">
        <title>The Global Catalogue of Microorganisms (GCM) 10K type strain sequencing project: providing services to taxonomists for standard genome sequencing and annotation.</title>
        <authorList>
            <consortium name="The Broad Institute Genomics Platform"/>
            <consortium name="The Broad Institute Genome Sequencing Center for Infectious Disease"/>
            <person name="Wu L."/>
            <person name="Ma J."/>
        </authorList>
    </citation>
    <scope>NUCLEOTIDE SEQUENCE [LARGE SCALE GENOMIC DNA]</scope>
    <source>
        <strain evidence="4">NBRC 108565</strain>
    </source>
</reference>
<dbReference type="EMBL" id="AP027729">
    <property type="protein sequence ID" value="BDZ42130.1"/>
    <property type="molecule type" value="Genomic_DNA"/>
</dbReference>
<evidence type="ECO:0008006" key="5">
    <source>
        <dbReference type="Google" id="ProtNLM"/>
    </source>
</evidence>
<feature type="transmembrane region" description="Helical" evidence="2">
    <location>
        <begin position="77"/>
        <end position="95"/>
    </location>
</feature>
<name>A0ABM8G286_9CELL</name>
<protein>
    <recommendedName>
        <fullName evidence="5">DUF4190 domain-containing protein</fullName>
    </recommendedName>
</protein>
<accession>A0ABM8G286</accession>
<keyword evidence="2" id="KW-0812">Transmembrane</keyword>
<keyword evidence="2" id="KW-0472">Membrane</keyword>
<dbReference type="RefSeq" id="WP_286219151.1">
    <property type="nucleotide sequence ID" value="NZ_AP027729.1"/>
</dbReference>
<keyword evidence="4" id="KW-1185">Reference proteome</keyword>